<dbReference type="AlphaFoldDB" id="A0A1Y4QM52"/>
<keyword evidence="1" id="KW-0472">Membrane</keyword>
<keyword evidence="1" id="KW-0812">Transmembrane</keyword>
<reference evidence="3" key="1">
    <citation type="submission" date="2017-04" db="EMBL/GenBank/DDBJ databases">
        <title>Function of individual gut microbiota members based on whole genome sequencing of pure cultures obtained from chicken caecum.</title>
        <authorList>
            <person name="Medvecky M."/>
            <person name="Cejkova D."/>
            <person name="Polansky O."/>
            <person name="Karasova D."/>
            <person name="Kubasova T."/>
            <person name="Cizek A."/>
            <person name="Rychlik I."/>
        </authorList>
    </citation>
    <scope>NUCLEOTIDE SEQUENCE [LARGE SCALE GENOMIC DNA]</scope>
    <source>
        <strain evidence="3">An149</strain>
    </source>
</reference>
<protein>
    <submittedName>
        <fullName evidence="2">Uncharacterized protein</fullName>
    </submittedName>
</protein>
<organism evidence="2 3">
    <name type="scientific">Thomasclavelia spiroformis</name>
    <dbReference type="NCBI Taxonomy" id="29348"/>
    <lineage>
        <taxon>Bacteria</taxon>
        <taxon>Bacillati</taxon>
        <taxon>Bacillota</taxon>
        <taxon>Erysipelotrichia</taxon>
        <taxon>Erysipelotrichales</taxon>
        <taxon>Coprobacillaceae</taxon>
        <taxon>Thomasclavelia</taxon>
    </lineage>
</organism>
<dbReference type="RefSeq" id="WP_087253556.1">
    <property type="nucleotide sequence ID" value="NZ_CAJKXS010000209.1"/>
</dbReference>
<feature type="transmembrane region" description="Helical" evidence="1">
    <location>
        <begin position="5"/>
        <end position="22"/>
    </location>
</feature>
<evidence type="ECO:0000313" key="3">
    <source>
        <dbReference type="Proteomes" id="UP000196258"/>
    </source>
</evidence>
<dbReference type="Proteomes" id="UP000196258">
    <property type="component" value="Unassembled WGS sequence"/>
</dbReference>
<accession>A0A1Y4QM52</accession>
<evidence type="ECO:0000313" key="2">
    <source>
        <dbReference type="EMBL" id="OUQ06374.1"/>
    </source>
</evidence>
<gene>
    <name evidence="2" type="ORF">B5E91_00150</name>
</gene>
<name>A0A1Y4QM52_9FIRM</name>
<keyword evidence="1" id="KW-1133">Transmembrane helix</keyword>
<sequence>MKKKVFIFVGLIVIIGFVVIFFNQQSDKKIYVETKKLGKKVVLIVENDFEKPLDIIQKNNDDMLIEALSPKESSVLIYSDKDFDDSIYDQITSIENDKCKLYGDYEEDIVIDISKQNIDASFSKKTDDLKKCYGEAVAFFYKDGNLVDVKKEELLFESSIISTSFKTEEEFDQAKVTHRFWTLEN</sequence>
<comment type="caution">
    <text evidence="2">The sequence shown here is derived from an EMBL/GenBank/DDBJ whole genome shotgun (WGS) entry which is preliminary data.</text>
</comment>
<dbReference type="EMBL" id="NFLB01000001">
    <property type="protein sequence ID" value="OUQ06374.1"/>
    <property type="molecule type" value="Genomic_DNA"/>
</dbReference>
<evidence type="ECO:0000256" key="1">
    <source>
        <dbReference type="SAM" id="Phobius"/>
    </source>
</evidence>
<proteinExistence type="predicted"/>